<dbReference type="GO" id="GO:1903479">
    <property type="term" value="P:mitotic actomyosin contractile ring assembly actin filament organization"/>
    <property type="evidence" value="ECO:0007669"/>
    <property type="project" value="TreeGrafter"/>
</dbReference>
<evidence type="ECO:0000313" key="4">
    <source>
        <dbReference type="Proteomes" id="UP000835052"/>
    </source>
</evidence>
<feature type="coiled-coil region" evidence="1">
    <location>
        <begin position="752"/>
        <end position="779"/>
    </location>
</feature>
<evidence type="ECO:0000313" key="3">
    <source>
        <dbReference type="EMBL" id="CAD6190916.1"/>
    </source>
</evidence>
<dbReference type="OrthoDB" id="775356at2759"/>
<evidence type="ECO:0000259" key="2">
    <source>
        <dbReference type="PROSITE" id="PS50021"/>
    </source>
</evidence>
<dbReference type="EMBL" id="CAJGYM010000018">
    <property type="protein sequence ID" value="CAD6190916.1"/>
    <property type="molecule type" value="Genomic_DNA"/>
</dbReference>
<reference evidence="3" key="1">
    <citation type="submission" date="2020-10" db="EMBL/GenBank/DDBJ databases">
        <authorList>
            <person name="Kikuchi T."/>
        </authorList>
    </citation>
    <scope>NUCLEOTIDE SEQUENCE</scope>
    <source>
        <strain evidence="3">NKZ352</strain>
    </source>
</reference>
<dbReference type="CDD" id="cd23767">
    <property type="entry name" value="IQCD"/>
    <property type="match status" value="1"/>
</dbReference>
<dbReference type="InterPro" id="IPR008936">
    <property type="entry name" value="Rho_GTPase_activation_prot"/>
</dbReference>
<dbReference type="Gene3D" id="1.20.5.190">
    <property type="match status" value="1"/>
</dbReference>
<dbReference type="PANTHER" id="PTHR14149">
    <property type="entry name" value="RAS GTPASE-ACTIVATING PROTEIN WITH IQ MOTIF"/>
    <property type="match status" value="1"/>
</dbReference>
<dbReference type="PANTHER" id="PTHR14149:SF14">
    <property type="entry name" value="CALPONIN-HOMOLOGY (CH) DOMAIN-CONTAINING PROTEIN"/>
    <property type="match status" value="1"/>
</dbReference>
<dbReference type="GO" id="GO:0051015">
    <property type="term" value="F:actin filament binding"/>
    <property type="evidence" value="ECO:0007669"/>
    <property type="project" value="TreeGrafter"/>
</dbReference>
<organism evidence="3 4">
    <name type="scientific">Caenorhabditis auriculariae</name>
    <dbReference type="NCBI Taxonomy" id="2777116"/>
    <lineage>
        <taxon>Eukaryota</taxon>
        <taxon>Metazoa</taxon>
        <taxon>Ecdysozoa</taxon>
        <taxon>Nematoda</taxon>
        <taxon>Chromadorea</taxon>
        <taxon>Rhabditida</taxon>
        <taxon>Rhabditina</taxon>
        <taxon>Rhabditomorpha</taxon>
        <taxon>Rhabditoidea</taxon>
        <taxon>Rhabditidae</taxon>
        <taxon>Peloderinae</taxon>
        <taxon>Caenorhabditis</taxon>
    </lineage>
</organism>
<proteinExistence type="predicted"/>
<dbReference type="GO" id="GO:0005938">
    <property type="term" value="C:cell cortex"/>
    <property type="evidence" value="ECO:0007669"/>
    <property type="project" value="TreeGrafter"/>
</dbReference>
<dbReference type="PROSITE" id="PS50096">
    <property type="entry name" value="IQ"/>
    <property type="match status" value="1"/>
</dbReference>
<dbReference type="SMART" id="SM00033">
    <property type="entry name" value="CH"/>
    <property type="match status" value="1"/>
</dbReference>
<gene>
    <name evidence="3" type="ORF">CAUJ_LOCUS6835</name>
</gene>
<dbReference type="Gene3D" id="1.10.506.10">
    <property type="entry name" value="GTPase Activation - p120gap, domain 1"/>
    <property type="match status" value="1"/>
</dbReference>
<dbReference type="GO" id="GO:0005516">
    <property type="term" value="F:calmodulin binding"/>
    <property type="evidence" value="ECO:0007669"/>
    <property type="project" value="TreeGrafter"/>
</dbReference>
<dbReference type="GO" id="GO:0005096">
    <property type="term" value="F:GTPase activator activity"/>
    <property type="evidence" value="ECO:0007669"/>
    <property type="project" value="TreeGrafter"/>
</dbReference>
<dbReference type="InterPro" id="IPR001715">
    <property type="entry name" value="CH_dom"/>
</dbReference>
<evidence type="ECO:0000256" key="1">
    <source>
        <dbReference type="SAM" id="Coils"/>
    </source>
</evidence>
<dbReference type="InterPro" id="IPR036872">
    <property type="entry name" value="CH_dom_sf"/>
</dbReference>
<protein>
    <recommendedName>
        <fullName evidence="2">Calponin-homology (CH) domain-containing protein</fullName>
    </recommendedName>
</protein>
<keyword evidence="1" id="KW-0175">Coiled coil</keyword>
<sequence>MMLRPVCQLEQSEMNEMSRPSSPELSLNPDDTQLCLPLRILSSGVAMTELAFRRRMDESGGKIEDVDERRLNRVAYEYLCRLLQVRIWLAECLKDEQIVNVNELEENLRNGVLLARLAHSFAPEVVPLKGVFDVKQERFQQNENTPVYRHSDNIMQWRRAMESIHLPEIFIPETADVFEGRNQKTVFCLCALATLLHRLRKAPPMRNVAGQAKFHKYRILMPNLDDELSEMKLNLKDSKLPEFGDVGSLLTGRRENADLQARAIETIRDAVKSKDATELVKALKSSEAGIEFVEENLAEEYLVKLTSVDEVEFTKPFVQRIVVETNNESALEKLDRALGTDDGEQLLHILDVLQFDDVRPTALLLYSTLLQREKKNSGKSLDREKVAEIIAVANALVEVRVAVDHGSSEDVLLALRHPALQLNPSPNNARLYYNRIRKEYESKAEGEFLTRNELEFFLIEYDDISADKRQVLELKAALANKDDEAVLSFLKTSTFAEIVIEQNSEFYITKLKKKIEMIYFQPTSLEELGEALRDVNEETGRAFSHLDTLIRLNKAMTVDHESSVRLNLVSLGTSMKSDAFRRELLHWYIQRLIKESQHRLAQVEPRNELEKKWLHFDFEFGTVWAETVTLHRSTVPMEPVDESYFTWEEIERMLDEEDVNFDEYYKTNEQQVVKSQKNLRKFLEQKRKKQMEARQKSMEQAALTIQNHYKSYRNRKDLELLKSAEKPSLSLVRKFVKNLPRSEVSTSDEFEVAEMKSNVAQLMAANRQLDANLVELDEKIGLLIKNRLNLEEVMAHRDKTAEAADAFSMRAISMRKRDKLPLSTLEQLFFYLQTQPAHLANLIEARGKKGLDDLINDVICPIFGFLSDNREQFLMVRMLCELITRDVEKMNRLEELPTTNCVQTVAQFFTSR</sequence>
<accession>A0A8S1H3T9</accession>
<name>A0A8S1H3T9_9PELO</name>
<dbReference type="Proteomes" id="UP000835052">
    <property type="component" value="Unassembled WGS sequence"/>
</dbReference>
<comment type="caution">
    <text evidence="3">The sequence shown here is derived from an EMBL/GenBank/DDBJ whole genome shotgun (WGS) entry which is preliminary data.</text>
</comment>
<feature type="domain" description="Calponin-homology (CH)" evidence="2">
    <location>
        <begin position="79"/>
        <end position="198"/>
    </location>
</feature>
<dbReference type="PROSITE" id="PS50021">
    <property type="entry name" value="CH"/>
    <property type="match status" value="1"/>
</dbReference>
<dbReference type="AlphaFoldDB" id="A0A8S1H3T9"/>
<dbReference type="SUPFAM" id="SSF47576">
    <property type="entry name" value="Calponin-homology domain, CH-domain"/>
    <property type="match status" value="1"/>
</dbReference>
<dbReference type="Gene3D" id="1.10.418.10">
    <property type="entry name" value="Calponin-like domain"/>
    <property type="match status" value="1"/>
</dbReference>
<keyword evidence="4" id="KW-1185">Reference proteome</keyword>
<dbReference type="Pfam" id="PF00307">
    <property type="entry name" value="CH"/>
    <property type="match status" value="1"/>
</dbReference>